<evidence type="ECO:0000256" key="3">
    <source>
        <dbReference type="ARBA" id="ARBA00022692"/>
    </source>
</evidence>
<keyword evidence="4 6" id="KW-1133">Transmembrane helix</keyword>
<dbReference type="InterPro" id="IPR032816">
    <property type="entry name" value="VTT_dom"/>
</dbReference>
<evidence type="ECO:0000256" key="6">
    <source>
        <dbReference type="RuleBase" id="RU366058"/>
    </source>
</evidence>
<evidence type="ECO:0000256" key="1">
    <source>
        <dbReference type="ARBA" id="ARBA00004651"/>
    </source>
</evidence>
<comment type="caution">
    <text evidence="6">Lacks conserved residue(s) required for the propagation of feature annotation.</text>
</comment>
<keyword evidence="5 6" id="KW-0472">Membrane</keyword>
<feature type="transmembrane region" description="Helical" evidence="6">
    <location>
        <begin position="131"/>
        <end position="151"/>
    </location>
</feature>
<protein>
    <recommendedName>
        <fullName evidence="6">TVP38/TMEM64 family membrane protein</fullName>
    </recommendedName>
</protein>
<dbReference type="AlphaFoldDB" id="A0A1G2K5A4"/>
<evidence type="ECO:0000313" key="9">
    <source>
        <dbReference type="Proteomes" id="UP000177392"/>
    </source>
</evidence>
<keyword evidence="2 6" id="KW-1003">Cell membrane</keyword>
<dbReference type="InterPro" id="IPR015414">
    <property type="entry name" value="TMEM64"/>
</dbReference>
<dbReference type="PANTHER" id="PTHR12677">
    <property type="entry name" value="GOLGI APPARATUS MEMBRANE PROTEIN TVP38-RELATED"/>
    <property type="match status" value="1"/>
</dbReference>
<evidence type="ECO:0000256" key="2">
    <source>
        <dbReference type="ARBA" id="ARBA00022475"/>
    </source>
</evidence>
<dbReference type="Pfam" id="PF09335">
    <property type="entry name" value="VTT_dom"/>
    <property type="match status" value="1"/>
</dbReference>
<organism evidence="8 9">
    <name type="scientific">Candidatus Sungbacteria bacterium GWC2_49_10</name>
    <dbReference type="NCBI Taxonomy" id="1802263"/>
    <lineage>
        <taxon>Bacteria</taxon>
        <taxon>Candidatus Sungiibacteriota</taxon>
    </lineage>
</organism>
<evidence type="ECO:0000256" key="5">
    <source>
        <dbReference type="ARBA" id="ARBA00023136"/>
    </source>
</evidence>
<keyword evidence="3 6" id="KW-0812">Transmembrane</keyword>
<dbReference type="PANTHER" id="PTHR12677:SF59">
    <property type="entry name" value="GOLGI APPARATUS MEMBRANE PROTEIN TVP38-RELATED"/>
    <property type="match status" value="1"/>
</dbReference>
<gene>
    <name evidence="8" type="ORF">A2131_01965</name>
</gene>
<comment type="subcellular location">
    <subcellularLocation>
        <location evidence="1 6">Cell membrane</location>
        <topology evidence="1 6">Multi-pass membrane protein</topology>
    </subcellularLocation>
</comment>
<accession>A0A1G2K5A4</accession>
<name>A0A1G2K5A4_9BACT</name>
<dbReference type="GO" id="GO:0005886">
    <property type="term" value="C:plasma membrane"/>
    <property type="evidence" value="ECO:0007669"/>
    <property type="project" value="UniProtKB-SubCell"/>
</dbReference>
<evidence type="ECO:0000259" key="7">
    <source>
        <dbReference type="Pfam" id="PF09335"/>
    </source>
</evidence>
<sequence>MEEAFRQFLSGYPLLAPFGFIIVRALAIIVAPIPGAFVDIAGIAAFGWVKSFFLAEAGVMAGAVISFLIARRFREPIATRFVSLQKLREWEGNLSGVRRFWGLVLLRLFTSSLFDYISYAAGLTAMKMRTFFFASLIGNIPGLLAFYYFGGLFYQKGWYYAFVGVAVLLVLFGFFTDKGKGITRLLTDLNILSIKEDTKNERGIGDQRGS</sequence>
<comment type="similarity">
    <text evidence="6">Belongs to the TVP38/TMEM64 family.</text>
</comment>
<feature type="transmembrane region" description="Helical" evidence="6">
    <location>
        <begin position="52"/>
        <end position="70"/>
    </location>
</feature>
<reference evidence="8 9" key="1">
    <citation type="journal article" date="2016" name="Nat. Commun.">
        <title>Thousands of microbial genomes shed light on interconnected biogeochemical processes in an aquifer system.</title>
        <authorList>
            <person name="Anantharaman K."/>
            <person name="Brown C.T."/>
            <person name="Hug L.A."/>
            <person name="Sharon I."/>
            <person name="Castelle C.J."/>
            <person name="Probst A.J."/>
            <person name="Thomas B.C."/>
            <person name="Singh A."/>
            <person name="Wilkins M.J."/>
            <person name="Karaoz U."/>
            <person name="Brodie E.L."/>
            <person name="Williams K.H."/>
            <person name="Hubbard S.S."/>
            <person name="Banfield J.F."/>
        </authorList>
    </citation>
    <scope>NUCLEOTIDE SEQUENCE [LARGE SCALE GENOMIC DNA]</scope>
</reference>
<feature type="transmembrane region" description="Helical" evidence="6">
    <location>
        <begin position="157"/>
        <end position="175"/>
    </location>
</feature>
<comment type="caution">
    <text evidence="8">The sequence shown here is derived from an EMBL/GenBank/DDBJ whole genome shotgun (WGS) entry which is preliminary data.</text>
</comment>
<evidence type="ECO:0000256" key="4">
    <source>
        <dbReference type="ARBA" id="ARBA00022989"/>
    </source>
</evidence>
<proteinExistence type="inferred from homology"/>
<feature type="domain" description="VTT" evidence="7">
    <location>
        <begin position="33"/>
        <end position="150"/>
    </location>
</feature>
<dbReference type="EMBL" id="MHQB01000008">
    <property type="protein sequence ID" value="OGZ94565.1"/>
    <property type="molecule type" value="Genomic_DNA"/>
</dbReference>
<evidence type="ECO:0000313" key="8">
    <source>
        <dbReference type="EMBL" id="OGZ94565.1"/>
    </source>
</evidence>
<dbReference type="Proteomes" id="UP000177392">
    <property type="component" value="Unassembled WGS sequence"/>
</dbReference>
<feature type="transmembrane region" description="Helical" evidence="6">
    <location>
        <begin position="20"/>
        <end position="45"/>
    </location>
</feature>